<gene>
    <name evidence="1" type="ORF">LCDPAC02_02090</name>
</gene>
<accession>A0A481YPS9</accession>
<proteinExistence type="predicted"/>
<sequence length="164" mass="20033">MLQQLLTIYDELIDVIRGDIDENSKIYARYMCSKIININARIRKKSLFVKFKLHYYDVDDGNCYYWIFLSNEEITFHSKISDEKYYKKYYSKIKYELNDYLHQLIKYLINDKQVDKSKWINIFAFDFDDIIKYELSNIDNIVCYFLEDNINISNIENILGYNFY</sequence>
<protein>
    <submittedName>
        <fullName evidence="1">Uncharacterized protein</fullName>
    </submittedName>
</protein>
<name>A0A481YPS9_9VIRU</name>
<dbReference type="EMBL" id="MK500301">
    <property type="protein sequence ID" value="QBK85010.1"/>
    <property type="molecule type" value="Genomic_DNA"/>
</dbReference>
<evidence type="ECO:0000313" key="1">
    <source>
        <dbReference type="EMBL" id="QBK85010.1"/>
    </source>
</evidence>
<organism evidence="1">
    <name type="scientific">Pithovirus LCDPAC02</name>
    <dbReference type="NCBI Taxonomy" id="2506601"/>
    <lineage>
        <taxon>Viruses</taxon>
        <taxon>Pithoviruses</taxon>
    </lineage>
</organism>
<reference evidence="1" key="1">
    <citation type="journal article" date="2019" name="MBio">
        <title>Virus Genomes from Deep Sea Sediments Expand the Ocean Megavirome and Support Independent Origins of Viral Gigantism.</title>
        <authorList>
            <person name="Backstrom D."/>
            <person name="Yutin N."/>
            <person name="Jorgensen S.L."/>
            <person name="Dharamshi J."/>
            <person name="Homa F."/>
            <person name="Zaremba-Niedwiedzka K."/>
            <person name="Spang A."/>
            <person name="Wolf Y.I."/>
            <person name="Koonin E.V."/>
            <person name="Ettema T.J."/>
        </authorList>
    </citation>
    <scope>NUCLEOTIDE SEQUENCE</scope>
</reference>